<evidence type="ECO:0000313" key="3">
    <source>
        <dbReference type="Proteomes" id="UP000464053"/>
    </source>
</evidence>
<sequence>MKFISGSAITGFIIITLLYQFNLTRQQQNKIRQMEDEKITLLDKLIYQQNIIDDLRQYEQINRMLTAKQLQQEKAAAQQHNVRQKEYHHAIKTNPCAAQPVPDSVIKLLRAAPAQRTAAAASS</sequence>
<dbReference type="KEGG" id="mint:C7M51_00390"/>
<evidence type="ECO:0008006" key="4">
    <source>
        <dbReference type="Google" id="ProtNLM"/>
    </source>
</evidence>
<dbReference type="OrthoDB" id="6497553at2"/>
<keyword evidence="1" id="KW-1133">Transmembrane helix</keyword>
<dbReference type="EMBL" id="CP028271">
    <property type="protein sequence ID" value="QHM70130.1"/>
    <property type="molecule type" value="Genomic_DNA"/>
</dbReference>
<keyword evidence="1" id="KW-0472">Membrane</keyword>
<dbReference type="Proteomes" id="UP000464053">
    <property type="component" value="Chromosome"/>
</dbReference>
<keyword evidence="1" id="KW-0812">Transmembrane</keyword>
<gene>
    <name evidence="2" type="ORF">C7M51_00390</name>
</gene>
<feature type="transmembrane region" description="Helical" evidence="1">
    <location>
        <begin position="6"/>
        <end position="24"/>
    </location>
</feature>
<proteinExistence type="predicted"/>
<reference evidence="2 3" key="1">
    <citation type="submission" date="2018-03" db="EMBL/GenBank/DDBJ databases">
        <title>Pantoea intestinalis SRCM103226 isolated form the mealworm.</title>
        <authorList>
            <person name="Jeong D.-Y."/>
            <person name="Kim J.W."/>
        </authorList>
    </citation>
    <scope>NUCLEOTIDE SEQUENCE [LARGE SCALE GENOMIC DNA]</scope>
    <source>
        <strain evidence="2 3">SRCM103226</strain>
    </source>
</reference>
<protein>
    <recommendedName>
        <fullName evidence="4">DUF2570 domain-containing protein</fullName>
    </recommendedName>
</protein>
<evidence type="ECO:0000313" key="2">
    <source>
        <dbReference type="EMBL" id="QHM70130.1"/>
    </source>
</evidence>
<dbReference type="AlphaFoldDB" id="A0A6P1PUI5"/>
<organism evidence="2 3">
    <name type="scientific">Mixta intestinalis</name>
    <dbReference type="NCBI Taxonomy" id="1615494"/>
    <lineage>
        <taxon>Bacteria</taxon>
        <taxon>Pseudomonadati</taxon>
        <taxon>Pseudomonadota</taxon>
        <taxon>Gammaproteobacteria</taxon>
        <taxon>Enterobacterales</taxon>
        <taxon>Erwiniaceae</taxon>
        <taxon>Mixta</taxon>
    </lineage>
</organism>
<evidence type="ECO:0000256" key="1">
    <source>
        <dbReference type="SAM" id="Phobius"/>
    </source>
</evidence>
<name>A0A6P1PUI5_9GAMM</name>
<dbReference type="RefSeq" id="WP_160620021.1">
    <property type="nucleotide sequence ID" value="NZ_CP028271.1"/>
</dbReference>
<accession>A0A6P1PUI5</accession>
<keyword evidence="3" id="KW-1185">Reference proteome</keyword>